<comment type="catalytic activity">
    <reaction evidence="16 17">
        <text>a CDP-1,2-diacyl-sn-glycerol + 1D-myo-inositol 3-phosphate = a 1,2-diacyl-sn-glycero-3-phospho-(1D-myo-inositol-3-phosphate) + CMP + H(+)</text>
        <dbReference type="Rhea" id="RHEA:60504"/>
        <dbReference type="ChEBI" id="CHEBI:15378"/>
        <dbReference type="ChEBI" id="CHEBI:58088"/>
        <dbReference type="ChEBI" id="CHEBI:58332"/>
        <dbReference type="ChEBI" id="CHEBI:58401"/>
        <dbReference type="ChEBI" id="CHEBI:60377"/>
    </reaction>
</comment>
<reference evidence="19 20" key="1">
    <citation type="submission" date="2023-06" db="EMBL/GenBank/DDBJ databases">
        <title>Draft genome sequence of Gleimia hominis type strain CCUG 57540T.</title>
        <authorList>
            <person name="Salva-Serra F."/>
            <person name="Cardew S."/>
            <person name="Jensie Markopoulos S."/>
            <person name="Ohlen M."/>
            <person name="Inganas E."/>
            <person name="Svensson-Stadler L."/>
            <person name="Moore E.R.B."/>
        </authorList>
    </citation>
    <scope>NUCLEOTIDE SEQUENCE [LARGE SCALE GENOMIC DNA]</scope>
    <source>
        <strain evidence="19 20">CCUG 57540</strain>
    </source>
</reference>
<evidence type="ECO:0000256" key="17">
    <source>
        <dbReference type="HAMAP-Rule" id="MF_02241"/>
    </source>
</evidence>
<evidence type="ECO:0000256" key="1">
    <source>
        <dbReference type="ARBA" id="ARBA00004651"/>
    </source>
</evidence>
<organism evidence="19 20">
    <name type="scientific">Gleimia hominis</name>
    <dbReference type="NCBI Taxonomy" id="595468"/>
    <lineage>
        <taxon>Bacteria</taxon>
        <taxon>Bacillati</taxon>
        <taxon>Actinomycetota</taxon>
        <taxon>Actinomycetes</taxon>
        <taxon>Actinomycetales</taxon>
        <taxon>Actinomycetaceae</taxon>
        <taxon>Gleimia</taxon>
    </lineage>
</organism>
<dbReference type="Gene3D" id="1.20.120.1760">
    <property type="match status" value="1"/>
</dbReference>
<comment type="pathway">
    <text evidence="2 17">Phospholipid metabolism; phosphatidylinositol phosphate biosynthesis.</text>
</comment>
<evidence type="ECO:0000256" key="11">
    <source>
        <dbReference type="ARBA" id="ARBA00022989"/>
    </source>
</evidence>
<dbReference type="Pfam" id="PF01066">
    <property type="entry name" value="CDP-OH_P_transf"/>
    <property type="match status" value="1"/>
</dbReference>
<feature type="transmembrane region" description="Helical" evidence="17">
    <location>
        <begin position="116"/>
        <end position="135"/>
    </location>
</feature>
<dbReference type="HAMAP" id="MF_02241">
    <property type="entry name" value="PIP_synthase"/>
    <property type="match status" value="1"/>
</dbReference>
<feature type="binding site" evidence="17">
    <location>
        <position position="66"/>
    </location>
    <ligand>
        <name>Mg(2+)</name>
        <dbReference type="ChEBI" id="CHEBI:18420"/>
        <label>1</label>
    </ligand>
</feature>
<evidence type="ECO:0000256" key="12">
    <source>
        <dbReference type="ARBA" id="ARBA00023136"/>
    </source>
</evidence>
<accession>A0ABU3IBF2</accession>
<evidence type="ECO:0000256" key="18">
    <source>
        <dbReference type="RuleBase" id="RU003750"/>
    </source>
</evidence>
<dbReference type="EMBL" id="JASXSX010000001">
    <property type="protein sequence ID" value="MDT3767708.1"/>
    <property type="molecule type" value="Genomic_DNA"/>
</dbReference>
<proteinExistence type="inferred from homology"/>
<dbReference type="InterPro" id="IPR043130">
    <property type="entry name" value="CDP-OH_PTrfase_TM_dom"/>
</dbReference>
<dbReference type="InterPro" id="IPR044268">
    <property type="entry name" value="PIP_synthase_PgsA1"/>
</dbReference>
<feature type="binding site" evidence="17">
    <location>
        <begin position="29"/>
        <end position="32"/>
    </location>
    <ligand>
        <name>a CDP-1,2-diacyl-sn-glycerol</name>
        <dbReference type="ChEBI" id="CHEBI:58332"/>
    </ligand>
</feature>
<feature type="binding site" evidence="17">
    <location>
        <position position="87"/>
    </location>
    <ligand>
        <name>Mg(2+)</name>
        <dbReference type="ChEBI" id="CHEBI:18420"/>
        <label>1</label>
    </ligand>
</feature>
<evidence type="ECO:0000256" key="16">
    <source>
        <dbReference type="ARBA" id="ARBA00048865"/>
    </source>
</evidence>
<evidence type="ECO:0000256" key="15">
    <source>
        <dbReference type="ARBA" id="ARBA00033137"/>
    </source>
</evidence>
<feature type="transmembrane region" description="Helical" evidence="17">
    <location>
        <begin position="182"/>
        <end position="199"/>
    </location>
</feature>
<dbReference type="RefSeq" id="WP_313273515.1">
    <property type="nucleotide sequence ID" value="NZ_JASXSX010000001.1"/>
</dbReference>
<keyword evidence="10 17" id="KW-0460">Magnesium</keyword>
<evidence type="ECO:0000256" key="5">
    <source>
        <dbReference type="ARBA" id="ARBA00011738"/>
    </source>
</evidence>
<feature type="binding site" evidence="17">
    <location>
        <position position="70"/>
    </location>
    <ligand>
        <name>a CDP-1,2-diacyl-sn-glycerol</name>
        <dbReference type="ChEBI" id="CHEBI:58332"/>
    </ligand>
</feature>
<evidence type="ECO:0000256" key="14">
    <source>
        <dbReference type="ARBA" id="ARBA00024082"/>
    </source>
</evidence>
<dbReference type="InterPro" id="IPR048254">
    <property type="entry name" value="CDP_ALCOHOL_P_TRANSF_CS"/>
</dbReference>
<evidence type="ECO:0000256" key="2">
    <source>
        <dbReference type="ARBA" id="ARBA00004805"/>
    </source>
</evidence>
<comment type="catalytic activity">
    <reaction evidence="13 17">
        <text>1,2-di-(9Z-octadecenoyl)-sn-glycero-3-cytidine-5'-diphosphate + 1D-myo-inositol 3-phosphate = 1,2-di-(9Z-octadecenoyl)-sn-glycero-3-phospho-(1D-myo-inositol-3-phosphate) + CMP + H(+)</text>
        <dbReference type="Rhea" id="RHEA:61216"/>
        <dbReference type="ChEBI" id="CHEBI:15378"/>
        <dbReference type="ChEBI" id="CHEBI:58401"/>
        <dbReference type="ChEBI" id="CHEBI:60377"/>
        <dbReference type="ChEBI" id="CHEBI:85356"/>
        <dbReference type="ChEBI" id="CHEBI:144472"/>
    </reaction>
</comment>
<feature type="active site" description="Proton acceptor" evidence="17">
    <location>
        <position position="91"/>
    </location>
</feature>
<evidence type="ECO:0000256" key="9">
    <source>
        <dbReference type="ARBA" id="ARBA00022723"/>
    </source>
</evidence>
<evidence type="ECO:0000256" key="7">
    <source>
        <dbReference type="ARBA" id="ARBA00022679"/>
    </source>
</evidence>
<keyword evidence="12 17" id="KW-0472">Membrane</keyword>
<keyword evidence="17" id="KW-0444">Lipid biosynthesis</keyword>
<comment type="subunit">
    <text evidence="5 17">Homodimer.</text>
</comment>
<evidence type="ECO:0000256" key="6">
    <source>
        <dbReference type="ARBA" id="ARBA00022475"/>
    </source>
</evidence>
<feature type="binding site" evidence="17">
    <location>
        <position position="91"/>
    </location>
    <ligand>
        <name>Mg(2+)</name>
        <dbReference type="ChEBI" id="CHEBI:18420"/>
        <label>2</label>
    </ligand>
</feature>
<name>A0ABU3IBF2_9ACTO</name>
<evidence type="ECO:0000313" key="19">
    <source>
        <dbReference type="EMBL" id="MDT3767708.1"/>
    </source>
</evidence>
<dbReference type="InterPro" id="IPR000462">
    <property type="entry name" value="CDP-OH_P_trans"/>
</dbReference>
<feature type="binding site" evidence="17">
    <location>
        <position position="74"/>
    </location>
    <ligand>
        <name>a CDP-1,2-diacyl-sn-glycerol</name>
        <dbReference type="ChEBI" id="CHEBI:58332"/>
    </ligand>
</feature>
<evidence type="ECO:0000313" key="20">
    <source>
        <dbReference type="Proteomes" id="UP001247542"/>
    </source>
</evidence>
<protein>
    <recommendedName>
        <fullName evidence="14 17">Phosphatidylinositol phosphate synthase</fullName>
        <shortName evidence="17">PIP synthase</shortName>
        <ecNumber evidence="17">2.7.8.-</ecNumber>
    </recommendedName>
    <alternativeName>
        <fullName evidence="15 17">CDP-diacylglycerol--D-myo-inositol-3-phosphate 3-phosphatidyltransferase</fullName>
    </alternativeName>
</protein>
<comment type="pathway">
    <text evidence="3">Lipid metabolism.</text>
</comment>
<evidence type="ECO:0000256" key="13">
    <source>
        <dbReference type="ARBA" id="ARBA00023935"/>
    </source>
</evidence>
<keyword evidence="6 17" id="KW-1003">Cell membrane</keyword>
<comment type="caution">
    <text evidence="19">The sequence shown here is derived from an EMBL/GenBank/DDBJ whole genome shotgun (WGS) entry which is preliminary data.</text>
</comment>
<comment type="subcellular location">
    <subcellularLocation>
        <location evidence="1 17">Cell membrane</location>
        <topology evidence="1 17">Multi-pass membrane protein</topology>
    </subcellularLocation>
</comment>
<keyword evidence="20" id="KW-1185">Reference proteome</keyword>
<evidence type="ECO:0000256" key="8">
    <source>
        <dbReference type="ARBA" id="ARBA00022692"/>
    </source>
</evidence>
<dbReference type="GO" id="GO:0016740">
    <property type="term" value="F:transferase activity"/>
    <property type="evidence" value="ECO:0007669"/>
    <property type="project" value="UniProtKB-KW"/>
</dbReference>
<comment type="cofactor">
    <cofactor evidence="17">
        <name>Mg(2+)</name>
        <dbReference type="ChEBI" id="CHEBI:18420"/>
    </cofactor>
    <text evidence="17">Contains a di-nuclear catalytic Mg(2+) center.</text>
</comment>
<keyword evidence="17" id="KW-1208">Phospholipid metabolism</keyword>
<feature type="transmembrane region" description="Helical" evidence="17">
    <location>
        <begin position="31"/>
        <end position="54"/>
    </location>
</feature>
<evidence type="ECO:0000256" key="4">
    <source>
        <dbReference type="ARBA" id="ARBA00010441"/>
    </source>
</evidence>
<feature type="binding site" evidence="17">
    <location>
        <position position="80"/>
    </location>
    <ligand>
        <name>a CDP-1,2-diacyl-sn-glycerol</name>
        <dbReference type="ChEBI" id="CHEBI:58332"/>
    </ligand>
</feature>
<feature type="transmembrane region" description="Helical" evidence="17">
    <location>
        <begin position="156"/>
        <end position="176"/>
    </location>
</feature>
<dbReference type="EC" id="2.7.8.-" evidence="17"/>
<comment type="function">
    <text evidence="17">Catalyzes the conjugation of the 1'-hydroxyl group of D-myo-inositol-3-phosphate (also named L-myo-inositol-1-phosphate) with a lipid tail of cytidine diphosphate diacylglycerol (CDP-DAG), forming phosphatidylinositol phosphate (PIP) and CMP. PIP is a precursor of phosphatidylinositol (PI) which is an essential lipid required for cell wall formation.</text>
</comment>
<feature type="binding site" evidence="17">
    <location>
        <position position="66"/>
    </location>
    <ligand>
        <name>Mg(2+)</name>
        <dbReference type="ChEBI" id="CHEBI:18420"/>
        <label>2</label>
    </ligand>
</feature>
<feature type="binding site" evidence="17">
    <location>
        <position position="69"/>
    </location>
    <ligand>
        <name>Mg(2+)</name>
        <dbReference type="ChEBI" id="CHEBI:18420"/>
        <label>1</label>
    </ligand>
</feature>
<keyword evidence="8 17" id="KW-0812">Transmembrane</keyword>
<keyword evidence="17" id="KW-0443">Lipid metabolism</keyword>
<dbReference type="NCBIfam" id="NF045883">
    <property type="entry name" value="PIPSynth"/>
    <property type="match status" value="1"/>
</dbReference>
<sequence>MLGTHGRGLAKRVFTAPARALARMGVRANHVTIAGTTLTVILSAALLAPGYWAAGAISLGVVLFADSLDGTIARLTGESSHFGAYLDATLDRVGDGAVFGALVFSFTNLPAGWMRTWLLIAGLITMVGVATVPYAKARAEAEGAHASVGIAERTDRLVIALVAAGLTGFGLSMWLVVIAMTWLAIATAITVFHRTVVVYQQLQAR</sequence>
<comment type="similarity">
    <text evidence="4 17 18">Belongs to the CDP-alcohol phosphatidyltransferase class-I family.</text>
</comment>
<feature type="binding site" evidence="17">
    <location>
        <position position="87"/>
    </location>
    <ligand>
        <name>Mg(2+)</name>
        <dbReference type="ChEBI" id="CHEBI:18420"/>
        <label>2</label>
    </ligand>
</feature>
<dbReference type="PROSITE" id="PS00379">
    <property type="entry name" value="CDP_ALCOHOL_P_TRANSF"/>
    <property type="match status" value="1"/>
</dbReference>
<keyword evidence="9 17" id="KW-0479">Metal-binding</keyword>
<gene>
    <name evidence="19" type="ORF">QS713_06475</name>
</gene>
<dbReference type="Proteomes" id="UP001247542">
    <property type="component" value="Unassembled WGS sequence"/>
</dbReference>
<evidence type="ECO:0000256" key="10">
    <source>
        <dbReference type="ARBA" id="ARBA00022842"/>
    </source>
</evidence>
<comment type="caution">
    <text evidence="17">Lacks conserved residue(s) required for the propagation of feature annotation.</text>
</comment>
<keyword evidence="7 17" id="KW-0808">Transferase</keyword>
<evidence type="ECO:0000256" key="3">
    <source>
        <dbReference type="ARBA" id="ARBA00005189"/>
    </source>
</evidence>
<keyword evidence="17" id="KW-0594">Phospholipid biosynthesis</keyword>
<keyword evidence="11 17" id="KW-1133">Transmembrane helix</keyword>